<name>I5AZP6_9BACT</name>
<dbReference type="OrthoDB" id="9803716at2"/>
<dbReference type="RefSeq" id="WP_004071415.1">
    <property type="nucleotide sequence ID" value="NZ_CM001488.1"/>
</dbReference>
<dbReference type="GO" id="GO:0003697">
    <property type="term" value="F:single-stranded DNA binding"/>
    <property type="evidence" value="ECO:0007669"/>
    <property type="project" value="InterPro"/>
</dbReference>
<reference evidence="2 3" key="2">
    <citation type="submission" date="2012-02" db="EMBL/GenBank/DDBJ databases">
        <title>Improved High-Quality Draft sequence of Desulfobacter postgatei 2ac9.</title>
        <authorList>
            <consortium name="US DOE Joint Genome Institute"/>
            <person name="Lucas S."/>
            <person name="Han J."/>
            <person name="Lapidus A."/>
            <person name="Cheng J.-F."/>
            <person name="Goodwin L."/>
            <person name="Pitluck S."/>
            <person name="Peters L."/>
            <person name="Ovchinnikova G."/>
            <person name="Held B."/>
            <person name="Detter J.C."/>
            <person name="Han C."/>
            <person name="Tapia R."/>
            <person name="Land M."/>
            <person name="Hauser L."/>
            <person name="Kyrpides N."/>
            <person name="Ivanova N."/>
            <person name="Pagani I."/>
            <person name="Orellana R."/>
            <person name="Lovley D."/>
            <person name="Woyke T."/>
        </authorList>
    </citation>
    <scope>NUCLEOTIDE SEQUENCE [LARGE SCALE GENOMIC DNA]</scope>
    <source>
        <strain evidence="2 3">2ac9</strain>
    </source>
</reference>
<protein>
    <submittedName>
        <fullName evidence="2">Antirestriction protein</fullName>
    </submittedName>
</protein>
<evidence type="ECO:0000259" key="1">
    <source>
        <dbReference type="Pfam" id="PF08401"/>
    </source>
</evidence>
<accession>I5AZP6</accession>
<organism evidence="2 3">
    <name type="scientific">Desulfobacter postgatei 2ac9</name>
    <dbReference type="NCBI Taxonomy" id="879212"/>
    <lineage>
        <taxon>Bacteria</taxon>
        <taxon>Pseudomonadati</taxon>
        <taxon>Thermodesulfobacteriota</taxon>
        <taxon>Desulfobacteria</taxon>
        <taxon>Desulfobacterales</taxon>
        <taxon>Desulfobacteraceae</taxon>
        <taxon>Desulfobacter</taxon>
    </lineage>
</organism>
<evidence type="ECO:0000313" key="2">
    <source>
        <dbReference type="EMBL" id="EIM62709.1"/>
    </source>
</evidence>
<sequence length="268" mass="30043">MNQNIQAVLQSIVSAFESGDIPDAVAVASFPIPDIPSTQWSFTNRTIQFLSGTADARGFNQWKAVNRHVKKGAKAVYILVPCFRKQVDENTQEEGQVLTTFKAMPVFRVEDTEGEPLDYQSIELPELPFIQRAYDWGIDVKAVPGNYRYYGYFSPARKEIALATPSEKTFFHELSHTADYIIKGELKPGQDPFQEITAELSAQALSRIAGKSIEDTTGNSFRYISHYAQKVKMSPEKACLRVLSDCEKIMNLILHGRADGIENNQKVA</sequence>
<dbReference type="InterPro" id="IPR013610">
    <property type="entry name" value="ArdC_N"/>
</dbReference>
<reference evidence="2 3" key="1">
    <citation type="submission" date="2011-09" db="EMBL/GenBank/DDBJ databases">
        <authorList>
            <consortium name="US DOE Joint Genome Institute (JGI-PGF)"/>
            <person name="Lucas S."/>
            <person name="Han J."/>
            <person name="Lapidus A."/>
            <person name="Cheng J.-F."/>
            <person name="Goodwin L."/>
            <person name="Pitluck S."/>
            <person name="Peters L."/>
            <person name="Land M.L."/>
            <person name="Hauser L."/>
            <person name="Orellana R."/>
            <person name="Lovley D."/>
            <person name="Woyke T.J."/>
        </authorList>
    </citation>
    <scope>NUCLEOTIDE SEQUENCE [LARGE SCALE GENOMIC DNA]</scope>
    <source>
        <strain evidence="2 3">2ac9</strain>
    </source>
</reference>
<dbReference type="AlphaFoldDB" id="I5AZP6"/>
<keyword evidence="3" id="KW-1185">Reference proteome</keyword>
<dbReference type="Pfam" id="PF08401">
    <property type="entry name" value="ArdcN"/>
    <property type="match status" value="1"/>
</dbReference>
<feature type="domain" description="N-terminal" evidence="1">
    <location>
        <begin position="5"/>
        <end position="107"/>
    </location>
</feature>
<evidence type="ECO:0000313" key="3">
    <source>
        <dbReference type="Proteomes" id="UP000005778"/>
    </source>
</evidence>
<dbReference type="HOGENOM" id="CLU_965951_0_0_7"/>
<proteinExistence type="predicted"/>
<dbReference type="Proteomes" id="UP000005778">
    <property type="component" value="Chromosome"/>
</dbReference>
<gene>
    <name evidence="2" type="ORF">DespoDRAFT_00715</name>
</gene>
<dbReference type="eggNOG" id="COG4227">
    <property type="taxonomic scope" value="Bacteria"/>
</dbReference>
<dbReference type="STRING" id="879212.DespoDRAFT_00715"/>
<dbReference type="EMBL" id="CM001488">
    <property type="protein sequence ID" value="EIM62709.1"/>
    <property type="molecule type" value="Genomic_DNA"/>
</dbReference>